<proteinExistence type="predicted"/>
<dbReference type="AlphaFoldDB" id="A0A8J4TJK7"/>
<reference evidence="1" key="1">
    <citation type="submission" date="2020-07" db="EMBL/GenBank/DDBJ databases">
        <title>Clarias magur genome sequencing, assembly and annotation.</title>
        <authorList>
            <person name="Kushwaha B."/>
            <person name="Kumar R."/>
            <person name="Das P."/>
            <person name="Joshi C.G."/>
            <person name="Kumar D."/>
            <person name="Nagpure N.S."/>
            <person name="Pandey M."/>
            <person name="Agarwal S."/>
            <person name="Srivastava S."/>
            <person name="Singh M."/>
            <person name="Sahoo L."/>
            <person name="Jayasankar P."/>
            <person name="Meher P.K."/>
            <person name="Koringa P.G."/>
            <person name="Iquebal M.A."/>
            <person name="Das S.P."/>
            <person name="Bit A."/>
            <person name="Patnaik S."/>
            <person name="Patel N."/>
            <person name="Shah T.M."/>
            <person name="Hinsu A."/>
            <person name="Jena J.K."/>
        </authorList>
    </citation>
    <scope>NUCLEOTIDE SEQUENCE</scope>
    <source>
        <strain evidence="1">CIFAMagur01</strain>
        <tissue evidence="1">Testis</tissue>
    </source>
</reference>
<dbReference type="EMBL" id="QNUK01000555">
    <property type="protein sequence ID" value="KAF5891778.1"/>
    <property type="molecule type" value="Genomic_DNA"/>
</dbReference>
<accession>A0A8J4TJK7</accession>
<sequence length="87" mass="9615">MSTECLRLLFLRPSRCCPISFPWGRSQTAGCTEGDELGTPGALRNLLLTCRGSQAVEHEAPGLPRLLEDESRLMISTAVRWIIVNLC</sequence>
<evidence type="ECO:0000313" key="2">
    <source>
        <dbReference type="Proteomes" id="UP000727407"/>
    </source>
</evidence>
<feature type="non-terminal residue" evidence="1">
    <location>
        <position position="87"/>
    </location>
</feature>
<organism evidence="1 2">
    <name type="scientific">Clarias magur</name>
    <name type="common">Asian catfish</name>
    <name type="synonym">Macropteronotus magur</name>
    <dbReference type="NCBI Taxonomy" id="1594786"/>
    <lineage>
        <taxon>Eukaryota</taxon>
        <taxon>Metazoa</taxon>
        <taxon>Chordata</taxon>
        <taxon>Craniata</taxon>
        <taxon>Vertebrata</taxon>
        <taxon>Euteleostomi</taxon>
        <taxon>Actinopterygii</taxon>
        <taxon>Neopterygii</taxon>
        <taxon>Teleostei</taxon>
        <taxon>Ostariophysi</taxon>
        <taxon>Siluriformes</taxon>
        <taxon>Clariidae</taxon>
        <taxon>Clarias</taxon>
    </lineage>
</organism>
<evidence type="ECO:0000313" key="1">
    <source>
        <dbReference type="EMBL" id="KAF5891778.1"/>
    </source>
</evidence>
<comment type="caution">
    <text evidence="1">The sequence shown here is derived from an EMBL/GenBank/DDBJ whole genome shotgun (WGS) entry which is preliminary data.</text>
</comment>
<keyword evidence="2" id="KW-1185">Reference proteome</keyword>
<gene>
    <name evidence="1" type="ORF">DAT39_018518</name>
</gene>
<protein>
    <submittedName>
        <fullName evidence="1">Uncharacterized protein</fullName>
    </submittedName>
</protein>
<name>A0A8J4TJK7_CLAMG</name>
<dbReference type="Proteomes" id="UP000727407">
    <property type="component" value="Unassembled WGS sequence"/>
</dbReference>